<dbReference type="Gene3D" id="2.60.40.640">
    <property type="match status" value="1"/>
</dbReference>
<dbReference type="InterPro" id="IPR014752">
    <property type="entry name" value="Arrestin-like_C"/>
</dbReference>
<dbReference type="SUPFAM" id="SSF81296">
    <property type="entry name" value="E set domains"/>
    <property type="match status" value="1"/>
</dbReference>
<proteinExistence type="predicted"/>
<accession>A0A370C7F7</accession>
<dbReference type="EMBL" id="KZ851906">
    <property type="protein sequence ID" value="RDH22951.1"/>
    <property type="molecule type" value="Genomic_DNA"/>
</dbReference>
<dbReference type="VEuPathDB" id="FungiDB:M747DRAFT_232406"/>
<organism evidence="2 3">
    <name type="scientific">Aspergillus niger ATCC 13496</name>
    <dbReference type="NCBI Taxonomy" id="1353008"/>
    <lineage>
        <taxon>Eukaryota</taxon>
        <taxon>Fungi</taxon>
        <taxon>Dikarya</taxon>
        <taxon>Ascomycota</taxon>
        <taxon>Pezizomycotina</taxon>
        <taxon>Eurotiomycetes</taxon>
        <taxon>Eurotiomycetidae</taxon>
        <taxon>Eurotiales</taxon>
        <taxon>Aspergillaceae</taxon>
        <taxon>Aspergillus</taxon>
        <taxon>Aspergillus subgen. Circumdati</taxon>
    </lineage>
</organism>
<evidence type="ECO:0000313" key="2">
    <source>
        <dbReference type="EMBL" id="RDH22951.1"/>
    </source>
</evidence>
<protein>
    <recommendedName>
        <fullName evidence="1">Arrestin-like N-terminal domain-containing protein</fullName>
    </recommendedName>
</protein>
<gene>
    <name evidence="2" type="ORF">M747DRAFT_232406</name>
</gene>
<evidence type="ECO:0000259" key="1">
    <source>
        <dbReference type="Pfam" id="PF00339"/>
    </source>
</evidence>
<dbReference type="InterPro" id="IPR014756">
    <property type="entry name" value="Ig_E-set"/>
</dbReference>
<feature type="domain" description="Arrestin-like N-terminal" evidence="1">
    <location>
        <begin position="4"/>
        <end position="100"/>
    </location>
</feature>
<dbReference type="CDD" id="cd22952">
    <property type="entry name" value="ART10-like"/>
    <property type="match status" value="1"/>
</dbReference>
<dbReference type="InterPro" id="IPR011021">
    <property type="entry name" value="Arrestin-like_N"/>
</dbReference>
<name>A0A370C7F7_ASPNG</name>
<evidence type="ECO:0000313" key="3">
    <source>
        <dbReference type="Proteomes" id="UP000253845"/>
    </source>
</evidence>
<reference evidence="2 3" key="1">
    <citation type="submission" date="2018-07" db="EMBL/GenBank/DDBJ databases">
        <title>Section-level genome sequencing of Aspergillus section Nigri to investigate inter- and intra-species variation.</title>
        <authorList>
            <consortium name="DOE Joint Genome Institute"/>
            <person name="Vesth T.C."/>
            <person name="Nybo J.L."/>
            <person name="Theobald S."/>
            <person name="Frisvad J.C."/>
            <person name="Larsen T.O."/>
            <person name="Nielsen K.F."/>
            <person name="Hoof J.B."/>
            <person name="Brandl J."/>
            <person name="Salamov A."/>
            <person name="Riley R."/>
            <person name="Gladden J.M."/>
            <person name="Phatale P."/>
            <person name="Nielsen M.T."/>
            <person name="Lyhne E.K."/>
            <person name="Kogle M.E."/>
            <person name="Strasser K."/>
            <person name="McDonnell E."/>
            <person name="Barry K."/>
            <person name="Clum A."/>
            <person name="Chen C."/>
            <person name="Nolan M."/>
            <person name="Sandor L."/>
            <person name="Kuo A."/>
            <person name="Lipzen A."/>
            <person name="Hainaut M."/>
            <person name="Drula E."/>
            <person name="Tsang A."/>
            <person name="Magnuson J.K."/>
            <person name="Henrissat B."/>
            <person name="Wiebenga A."/>
            <person name="Simmons B.A."/>
            <person name="Makela M.R."/>
            <person name="De vries R.P."/>
            <person name="Grigoriev I.V."/>
            <person name="Mortensen U.H."/>
            <person name="Baker S.E."/>
            <person name="Andersen M.R."/>
        </authorList>
    </citation>
    <scope>NUCLEOTIDE SEQUENCE [LARGE SCALE GENOMIC DNA]</scope>
    <source>
        <strain evidence="2 3">ATCC 13496</strain>
    </source>
</reference>
<sequence>MEIQIELDERKPFYTNEDRVIGHVILRNDTEVDIATITISLSGQAISRLDSGKLTESHKLFQRNEQIFPPSNCVGWLTSASVTIPPGEHSFPFCIMFPQVSECYKDSTRDAARKRSATLGIYTLPRRSDILWMLPSHGMGSYTEVTNPLSLPSRVAMACTNSIKQTRTISFHPVSAIPKPLQSVSVRKIVTCSTKAAELLRPPLTYEVEVELVNGPFVLLGHPIALGVKVINVNDEKLDISLRDFQSMLIETTDIRAHGIIQRVTRSWIIQTMTNLSQPFVTGGGPTAGFVMSLDEGVWSRHSVPHCLTPTFETCNVTRSFKLEIRLGIEFGRYNSRILEFLFPVWHEFLLLSLGSYNEYQAEVHLATVSEIIESH</sequence>
<dbReference type="AlphaFoldDB" id="A0A370C7F7"/>
<dbReference type="Pfam" id="PF00339">
    <property type="entry name" value="Arrestin_N"/>
    <property type="match status" value="1"/>
</dbReference>
<dbReference type="Proteomes" id="UP000253845">
    <property type="component" value="Unassembled WGS sequence"/>
</dbReference>